<evidence type="ECO:0000313" key="4">
    <source>
        <dbReference type="Proteomes" id="UP000242432"/>
    </source>
</evidence>
<sequence length="232" mass="25507">MKTLGIIGGMDPMATVDLMRKIILSTDAKRDQEHIHMLVDCNTEVPDRTAAIEGRGESPVKEMLKSAKLLESQGADVIVIACNTAHYFLDEFKDKVNVPIINMVDETVKYCVDSGYSEVGLLCTIGTKNTGLYQKACDKFNLKLIVPNDEEIKAIQDMIYSGVKANNFDYDTSDVKTVISNMTKRGAQAFILGCTETPIAVQMYNLEGNFIDSSQVLANKAIEAVGARLIKN</sequence>
<evidence type="ECO:0000313" key="3">
    <source>
        <dbReference type="EMBL" id="SKA60080.1"/>
    </source>
</evidence>
<dbReference type="RefSeq" id="WP_078928346.1">
    <property type="nucleotide sequence ID" value="NZ_FUXX01000009.1"/>
</dbReference>
<dbReference type="Gene3D" id="3.40.50.1860">
    <property type="match status" value="2"/>
</dbReference>
<dbReference type="PANTHER" id="PTHR21198:SF7">
    <property type="entry name" value="ASPARTATE-GLUTAMATE RACEMASE FAMILY"/>
    <property type="match status" value="1"/>
</dbReference>
<dbReference type="AlphaFoldDB" id="A0A1T4V4Z0"/>
<comment type="similarity">
    <text evidence="1">Belongs to the aspartate/glutamate racemases family.</text>
</comment>
<dbReference type="InterPro" id="IPR001920">
    <property type="entry name" value="Asp/Glu_race"/>
</dbReference>
<name>A0A1T4V4Z0_9GAMM</name>
<dbReference type="InterPro" id="IPR015942">
    <property type="entry name" value="Asp/Glu/hydantoin_racemase"/>
</dbReference>
<dbReference type="NCBIfam" id="TIGR00035">
    <property type="entry name" value="asp_race"/>
    <property type="match status" value="1"/>
</dbReference>
<dbReference type="STRING" id="83771.SAMN02910357_01422"/>
<keyword evidence="4" id="KW-1185">Reference proteome</keyword>
<dbReference type="InterPro" id="IPR018187">
    <property type="entry name" value="Asp/Glu_racemase_AS_1"/>
</dbReference>
<dbReference type="SUPFAM" id="SSF53681">
    <property type="entry name" value="Aspartate/glutamate racemase"/>
    <property type="match status" value="2"/>
</dbReference>
<accession>A0A1T4V4Z0</accession>
<keyword evidence="2" id="KW-0413">Isomerase</keyword>
<protein>
    <submittedName>
        <fullName evidence="3">Aspartate racemase</fullName>
    </submittedName>
</protein>
<dbReference type="PANTHER" id="PTHR21198">
    <property type="entry name" value="GLUTAMATE RACEMASE"/>
    <property type="match status" value="1"/>
</dbReference>
<dbReference type="PROSITE" id="PS00923">
    <property type="entry name" value="ASP_GLU_RACEMASE_1"/>
    <property type="match status" value="1"/>
</dbReference>
<dbReference type="Proteomes" id="UP000242432">
    <property type="component" value="Unassembled WGS sequence"/>
</dbReference>
<gene>
    <name evidence="3" type="ORF">SAMN02745213_00806</name>
</gene>
<dbReference type="GO" id="GO:0047661">
    <property type="term" value="F:amino-acid racemase activity"/>
    <property type="evidence" value="ECO:0007669"/>
    <property type="project" value="InterPro"/>
</dbReference>
<proteinExistence type="inferred from homology"/>
<evidence type="ECO:0000256" key="1">
    <source>
        <dbReference type="ARBA" id="ARBA00007847"/>
    </source>
</evidence>
<dbReference type="InterPro" id="IPR004380">
    <property type="entry name" value="Asp_race"/>
</dbReference>
<organism evidence="3 4">
    <name type="scientific">Succinivibrio dextrinosolvens DSM 3072</name>
    <dbReference type="NCBI Taxonomy" id="1123324"/>
    <lineage>
        <taxon>Bacteria</taxon>
        <taxon>Pseudomonadati</taxon>
        <taxon>Pseudomonadota</taxon>
        <taxon>Gammaproteobacteria</taxon>
        <taxon>Aeromonadales</taxon>
        <taxon>Succinivibrionaceae</taxon>
        <taxon>Succinivibrio</taxon>
    </lineage>
</organism>
<evidence type="ECO:0000256" key="2">
    <source>
        <dbReference type="ARBA" id="ARBA00023235"/>
    </source>
</evidence>
<dbReference type="EMBL" id="FUXX01000009">
    <property type="protein sequence ID" value="SKA60080.1"/>
    <property type="molecule type" value="Genomic_DNA"/>
</dbReference>
<reference evidence="4" key="1">
    <citation type="submission" date="2017-02" db="EMBL/GenBank/DDBJ databases">
        <authorList>
            <person name="Varghese N."/>
            <person name="Submissions S."/>
        </authorList>
    </citation>
    <scope>NUCLEOTIDE SEQUENCE [LARGE SCALE GENOMIC DNA]</scope>
    <source>
        <strain evidence="4">DSM 3072</strain>
    </source>
</reference>
<dbReference type="Pfam" id="PF01177">
    <property type="entry name" value="Asp_Glu_race"/>
    <property type="match status" value="1"/>
</dbReference>